<dbReference type="Gene3D" id="3.30.200.20">
    <property type="entry name" value="Phosphorylase Kinase, domain 1"/>
    <property type="match status" value="1"/>
</dbReference>
<dbReference type="CTD" id="35288"/>
<dbReference type="SUPFAM" id="SSF49879">
    <property type="entry name" value="SMAD/FHA domain"/>
    <property type="match status" value="1"/>
</dbReference>
<dbReference type="InterPro" id="IPR008271">
    <property type="entry name" value="Ser/Thr_kinase_AS"/>
</dbReference>
<dbReference type="OrthoDB" id="40902at2759"/>
<dbReference type="PROSITE" id="PS50006">
    <property type="entry name" value="FHA_DOMAIN"/>
    <property type="match status" value="1"/>
</dbReference>
<dbReference type="Pfam" id="PF00498">
    <property type="entry name" value="FHA"/>
    <property type="match status" value="1"/>
</dbReference>
<dbReference type="GeneID" id="107220920"/>
<dbReference type="SUPFAM" id="SSF56112">
    <property type="entry name" value="Protein kinase-like (PK-like)"/>
    <property type="match status" value="1"/>
</dbReference>
<feature type="compositionally biased region" description="Polar residues" evidence="3">
    <location>
        <begin position="12"/>
        <end position="35"/>
    </location>
</feature>
<dbReference type="CDD" id="cd22666">
    <property type="entry name" value="FHA_CHK2"/>
    <property type="match status" value="1"/>
</dbReference>
<sequence>MATEDQLPLTLPDTQNADILTPQSQEQEPRSQGSQKIWGMLYPSSDRLQRVEMTMNEYTLGRAAHCNICLTEQHLDSKKWWGVISKLHFRITRVIVSPGTNDMVVYLEDTSHNGTFVNKLLVGKGKRIILEHGDVIGLAQAEKKVYTFMSISGSENSILPPELKCKYAVSRTLGSGVCGEVKMIYTKVGCKKFALKTIAKNNFHGCDGGNPFNDPGKILNEVHILKALRHPCIIRMEEILDTPSSVYIVLELMEGGELFDRIRKERSGLSERIAKVIFYQVVLAVHYLHQRGITHRDLKPENILLATNAEITLVKVTDFGLSKLVDTQTMMRTFCGTPLYVAPEVLLTHGKGSYTNQVDVWSLGVILYCCLSGLVPFISNAKDISLQHQIVQGIYSFPRERFKKVSLRAIDLIQRMLTVDPSKRITIQDVVRHPWLLDREVRSIVSELMNENDEYNENLVPFSVPSTSGVASAVVHASRLKATPGLRRQRIEPPTAALKRARVE</sequence>
<dbReference type="AlphaFoldDB" id="A0A6J0BKP2"/>
<dbReference type="GO" id="GO:0004672">
    <property type="term" value="F:protein kinase activity"/>
    <property type="evidence" value="ECO:0007669"/>
    <property type="project" value="InterPro"/>
</dbReference>
<evidence type="ECO:0000313" key="7">
    <source>
        <dbReference type="RefSeq" id="XP_015515201.1"/>
    </source>
</evidence>
<dbReference type="FunFam" id="1.10.510.10:FF:000571">
    <property type="entry name" value="Maternal embryonic leucine zipper kinase"/>
    <property type="match status" value="1"/>
</dbReference>
<feature type="domain" description="FHA" evidence="4">
    <location>
        <begin position="58"/>
        <end position="122"/>
    </location>
</feature>
<dbReference type="FunCoup" id="A0A6J0BKP2">
    <property type="interactions" value="1272"/>
</dbReference>
<dbReference type="PANTHER" id="PTHR24347">
    <property type="entry name" value="SERINE/THREONINE-PROTEIN KINASE"/>
    <property type="match status" value="1"/>
</dbReference>
<keyword evidence="6" id="KW-1185">Reference proteome</keyword>
<dbReference type="GO" id="GO:0005524">
    <property type="term" value="F:ATP binding"/>
    <property type="evidence" value="ECO:0007669"/>
    <property type="project" value="UniProtKB-KW"/>
</dbReference>
<dbReference type="InParanoid" id="A0A6J0BKP2"/>
<feature type="region of interest" description="Disordered" evidence="3">
    <location>
        <begin position="1"/>
        <end position="35"/>
    </location>
</feature>
<keyword evidence="7" id="KW-0808">Transferase</keyword>
<feature type="domain" description="Protein kinase" evidence="5">
    <location>
        <begin position="167"/>
        <end position="436"/>
    </location>
</feature>
<proteinExistence type="predicted"/>
<evidence type="ECO:0000259" key="5">
    <source>
        <dbReference type="PROSITE" id="PS50011"/>
    </source>
</evidence>
<dbReference type="PROSITE" id="PS00108">
    <property type="entry name" value="PROTEIN_KINASE_ST"/>
    <property type="match status" value="1"/>
</dbReference>
<evidence type="ECO:0000256" key="3">
    <source>
        <dbReference type="SAM" id="MobiDB-lite"/>
    </source>
</evidence>
<gene>
    <name evidence="7" type="primary">LOC107220920</name>
</gene>
<dbReference type="Gene3D" id="2.60.200.20">
    <property type="match status" value="1"/>
</dbReference>
<dbReference type="SMART" id="SM00240">
    <property type="entry name" value="FHA"/>
    <property type="match status" value="1"/>
</dbReference>
<dbReference type="KEGG" id="nlo:107220920"/>
<dbReference type="InterPro" id="IPR000719">
    <property type="entry name" value="Prot_kinase_dom"/>
</dbReference>
<accession>A0A6J0BKP2</accession>
<dbReference type="RefSeq" id="XP_015515201.1">
    <property type="nucleotide sequence ID" value="XM_015659715.2"/>
</dbReference>
<keyword evidence="2" id="KW-0067">ATP-binding</keyword>
<dbReference type="SMART" id="SM00220">
    <property type="entry name" value="S_TKc"/>
    <property type="match status" value="1"/>
</dbReference>
<evidence type="ECO:0000256" key="2">
    <source>
        <dbReference type="ARBA" id="ARBA00022840"/>
    </source>
</evidence>
<dbReference type="PROSITE" id="PS50011">
    <property type="entry name" value="PROTEIN_KINASE_DOM"/>
    <property type="match status" value="1"/>
</dbReference>
<dbReference type="InterPro" id="IPR011009">
    <property type="entry name" value="Kinase-like_dom_sf"/>
</dbReference>
<evidence type="ECO:0000256" key="1">
    <source>
        <dbReference type="ARBA" id="ARBA00022741"/>
    </source>
</evidence>
<dbReference type="InterPro" id="IPR000253">
    <property type="entry name" value="FHA_dom"/>
</dbReference>
<keyword evidence="7" id="KW-0418">Kinase</keyword>
<protein>
    <submittedName>
        <fullName evidence="7">Ovarian-specific serine/threonine-protein kinase Lok</fullName>
    </submittedName>
</protein>
<keyword evidence="1" id="KW-0547">Nucleotide-binding</keyword>
<dbReference type="Proteomes" id="UP000829291">
    <property type="component" value="Chromosome 5"/>
</dbReference>
<dbReference type="Gene3D" id="1.10.510.10">
    <property type="entry name" value="Transferase(Phosphotransferase) domain 1"/>
    <property type="match status" value="1"/>
</dbReference>
<reference evidence="7" key="1">
    <citation type="submission" date="2025-08" db="UniProtKB">
        <authorList>
            <consortium name="RefSeq"/>
        </authorList>
    </citation>
    <scope>IDENTIFICATION</scope>
    <source>
        <tissue evidence="7">Thorax and Abdomen</tissue>
    </source>
</reference>
<name>A0A6J0BKP2_NEOLC</name>
<organism evidence="7">
    <name type="scientific">Neodiprion lecontei</name>
    <name type="common">Redheaded pine sawfly</name>
    <dbReference type="NCBI Taxonomy" id="441921"/>
    <lineage>
        <taxon>Eukaryota</taxon>
        <taxon>Metazoa</taxon>
        <taxon>Ecdysozoa</taxon>
        <taxon>Arthropoda</taxon>
        <taxon>Hexapoda</taxon>
        <taxon>Insecta</taxon>
        <taxon>Pterygota</taxon>
        <taxon>Neoptera</taxon>
        <taxon>Endopterygota</taxon>
        <taxon>Hymenoptera</taxon>
        <taxon>Tenthredinoidea</taxon>
        <taxon>Diprionidae</taxon>
        <taxon>Diprioninae</taxon>
        <taxon>Neodiprion</taxon>
    </lineage>
</organism>
<evidence type="ECO:0000259" key="4">
    <source>
        <dbReference type="PROSITE" id="PS50006"/>
    </source>
</evidence>
<dbReference type="InterPro" id="IPR008984">
    <property type="entry name" value="SMAD_FHA_dom_sf"/>
</dbReference>
<evidence type="ECO:0000313" key="6">
    <source>
        <dbReference type="Proteomes" id="UP000829291"/>
    </source>
</evidence>
<dbReference type="Pfam" id="PF00069">
    <property type="entry name" value="Pkinase"/>
    <property type="match status" value="1"/>
</dbReference>